<dbReference type="AlphaFoldDB" id="A0A4U7B4D6"/>
<evidence type="ECO:0000313" key="1">
    <source>
        <dbReference type="EMBL" id="TKX24030.1"/>
    </source>
</evidence>
<reference evidence="1 2" key="1">
    <citation type="submission" date="2018-02" db="EMBL/GenBank/DDBJ databases">
        <title>Draft genome sequences of Elsinoe sp., causing black scab on jojoba.</title>
        <authorList>
            <person name="Stodart B."/>
            <person name="Jeffress S."/>
            <person name="Ash G."/>
            <person name="Arun Chinnappa K."/>
        </authorList>
    </citation>
    <scope>NUCLEOTIDE SEQUENCE [LARGE SCALE GENOMIC DNA]</scope>
    <source>
        <strain evidence="1 2">Hillstone_2</strain>
    </source>
</reference>
<organism evidence="1 2">
    <name type="scientific">Elsinoe australis</name>
    <dbReference type="NCBI Taxonomy" id="40998"/>
    <lineage>
        <taxon>Eukaryota</taxon>
        <taxon>Fungi</taxon>
        <taxon>Dikarya</taxon>
        <taxon>Ascomycota</taxon>
        <taxon>Pezizomycotina</taxon>
        <taxon>Dothideomycetes</taxon>
        <taxon>Dothideomycetidae</taxon>
        <taxon>Myriangiales</taxon>
        <taxon>Elsinoaceae</taxon>
        <taxon>Elsinoe</taxon>
    </lineage>
</organism>
<dbReference type="EMBL" id="PTQR01000048">
    <property type="protein sequence ID" value="TKX24030.1"/>
    <property type="molecule type" value="Genomic_DNA"/>
</dbReference>
<gene>
    <name evidence="1" type="ORF">C1H76_3734</name>
</gene>
<name>A0A4U7B4D6_9PEZI</name>
<accession>A0A4U7B4D6</accession>
<sequence length="70" mass="8098">MLNRNILDNPAIFCVDSVVDDWPLTQRQPSTHDAISVSNILYYDRIPILHDKVVPKSAATLDRERNYEED</sequence>
<dbReference type="Proteomes" id="UP000308133">
    <property type="component" value="Unassembled WGS sequence"/>
</dbReference>
<evidence type="ECO:0000313" key="2">
    <source>
        <dbReference type="Proteomes" id="UP000308133"/>
    </source>
</evidence>
<proteinExistence type="predicted"/>
<comment type="caution">
    <text evidence="1">The sequence shown here is derived from an EMBL/GenBank/DDBJ whole genome shotgun (WGS) entry which is preliminary data.</text>
</comment>
<protein>
    <submittedName>
        <fullName evidence="1">Uncharacterized protein</fullName>
    </submittedName>
</protein>